<evidence type="ECO:0000259" key="6">
    <source>
        <dbReference type="PROSITE" id="PS50893"/>
    </source>
</evidence>
<dbReference type="PANTHER" id="PTHR42711:SF5">
    <property type="entry name" value="ABC TRANSPORTER ATP-BINDING PROTEIN NATA"/>
    <property type="match status" value="1"/>
</dbReference>
<gene>
    <name evidence="7" type="ordered locus">Slin_5596</name>
</gene>
<dbReference type="InterPro" id="IPR003593">
    <property type="entry name" value="AAA+_ATPase"/>
</dbReference>
<organism evidence="7 8">
    <name type="scientific">Spirosoma linguale (strain ATCC 33905 / DSM 74 / LMG 10896 / Claus 1)</name>
    <dbReference type="NCBI Taxonomy" id="504472"/>
    <lineage>
        <taxon>Bacteria</taxon>
        <taxon>Pseudomonadati</taxon>
        <taxon>Bacteroidota</taxon>
        <taxon>Cytophagia</taxon>
        <taxon>Cytophagales</taxon>
        <taxon>Cytophagaceae</taxon>
        <taxon>Spirosoma</taxon>
    </lineage>
</organism>
<keyword evidence="3" id="KW-0536">Nodulation</keyword>
<dbReference type="Proteomes" id="UP000002028">
    <property type="component" value="Chromosome"/>
</dbReference>
<evidence type="ECO:0000256" key="1">
    <source>
        <dbReference type="ARBA" id="ARBA00005417"/>
    </source>
</evidence>
<dbReference type="GO" id="GO:0005524">
    <property type="term" value="F:ATP binding"/>
    <property type="evidence" value="ECO:0007669"/>
    <property type="project" value="UniProtKB-KW"/>
</dbReference>
<feature type="domain" description="ABC transporter" evidence="6">
    <location>
        <begin position="2"/>
        <end position="230"/>
    </location>
</feature>
<name>D2QRX9_SPILD</name>
<dbReference type="Gene3D" id="3.40.50.300">
    <property type="entry name" value="P-loop containing nucleotide triphosphate hydrolases"/>
    <property type="match status" value="1"/>
</dbReference>
<reference evidence="7 8" key="1">
    <citation type="journal article" date="2010" name="Stand. Genomic Sci.">
        <title>Complete genome sequence of Spirosoma linguale type strain (1).</title>
        <authorList>
            <person name="Lail K."/>
            <person name="Sikorski J."/>
            <person name="Saunders E."/>
            <person name="Lapidus A."/>
            <person name="Glavina Del Rio T."/>
            <person name="Copeland A."/>
            <person name="Tice H."/>
            <person name="Cheng J.-F."/>
            <person name="Lucas S."/>
            <person name="Nolan M."/>
            <person name="Bruce D."/>
            <person name="Goodwin L."/>
            <person name="Pitluck S."/>
            <person name="Ivanova N."/>
            <person name="Mavromatis K."/>
            <person name="Ovchinnikova G."/>
            <person name="Pati A."/>
            <person name="Chen A."/>
            <person name="Palaniappan K."/>
            <person name="Land M."/>
            <person name="Hauser L."/>
            <person name="Chang Y.-J."/>
            <person name="Jeffries C.D."/>
            <person name="Chain P."/>
            <person name="Brettin T."/>
            <person name="Detter J.C."/>
            <person name="Schuetze A."/>
            <person name="Rohde M."/>
            <person name="Tindall B.J."/>
            <person name="Goeker M."/>
            <person name="Bristow J."/>
            <person name="Eisen J.A."/>
            <person name="Markowitz V."/>
            <person name="Hugenholtz P."/>
            <person name="Kyrpides N.C."/>
            <person name="Klenk H.-P."/>
            <person name="Chen F."/>
        </authorList>
    </citation>
    <scope>NUCLEOTIDE SEQUENCE [LARGE SCALE GENOMIC DNA]</scope>
    <source>
        <strain evidence="8">ATCC 33905 / DSM 74 / LMG 10896 / Claus 1</strain>
    </source>
</reference>
<evidence type="ECO:0000256" key="3">
    <source>
        <dbReference type="ARBA" id="ARBA00022458"/>
    </source>
</evidence>
<dbReference type="SMART" id="SM00382">
    <property type="entry name" value="AAA"/>
    <property type="match status" value="1"/>
</dbReference>
<dbReference type="GO" id="GO:0016887">
    <property type="term" value="F:ATP hydrolysis activity"/>
    <property type="evidence" value="ECO:0007669"/>
    <property type="project" value="InterPro"/>
</dbReference>
<evidence type="ECO:0000256" key="2">
    <source>
        <dbReference type="ARBA" id="ARBA00022448"/>
    </source>
</evidence>
<dbReference type="InterPro" id="IPR017871">
    <property type="entry name" value="ABC_transporter-like_CS"/>
</dbReference>
<evidence type="ECO:0000256" key="4">
    <source>
        <dbReference type="ARBA" id="ARBA00022741"/>
    </source>
</evidence>
<dbReference type="PROSITE" id="PS50893">
    <property type="entry name" value="ABC_TRANSPORTER_2"/>
    <property type="match status" value="1"/>
</dbReference>
<dbReference type="KEGG" id="sli:Slin_5596"/>
<dbReference type="eggNOG" id="COG1131">
    <property type="taxonomic scope" value="Bacteria"/>
</dbReference>
<dbReference type="AlphaFoldDB" id="D2QRX9"/>
<proteinExistence type="inferred from homology"/>
<evidence type="ECO:0000256" key="5">
    <source>
        <dbReference type="ARBA" id="ARBA00022840"/>
    </source>
</evidence>
<dbReference type="PANTHER" id="PTHR42711">
    <property type="entry name" value="ABC TRANSPORTER ATP-BINDING PROTEIN"/>
    <property type="match status" value="1"/>
</dbReference>
<dbReference type="STRING" id="504472.Slin_5596"/>
<dbReference type="EMBL" id="CP001769">
    <property type="protein sequence ID" value="ADB41561.1"/>
    <property type="molecule type" value="Genomic_DNA"/>
</dbReference>
<dbReference type="RefSeq" id="WP_012930054.1">
    <property type="nucleotide sequence ID" value="NC_013730.1"/>
</dbReference>
<keyword evidence="2" id="KW-0813">Transport</keyword>
<keyword evidence="5" id="KW-0067">ATP-binding</keyword>
<sequence>MLKVDSLTVHKGEIDILSEVSFEINPSETVCMLGRNGAGKTTLLRAILGAEPIVSGQAIVQGYDMHRPERQHVLTDVGAAIYPNSFYSYLSALENLWITQRYYGVTRFSVDEMLHRFELYDVRQRPASQLSAGMKQRLLLALAFINKPTLLLLDEPFNAVDRDNTRFILQLLAELQREYQTTVLLTSHSLPDVETLYSRILLLKAGRLVADRTKIDLTNSGISLTDFYDTIA</sequence>
<dbReference type="InterPro" id="IPR003439">
    <property type="entry name" value="ABC_transporter-like_ATP-bd"/>
</dbReference>
<dbReference type="PROSITE" id="PS00211">
    <property type="entry name" value="ABC_TRANSPORTER_1"/>
    <property type="match status" value="1"/>
</dbReference>
<dbReference type="InterPro" id="IPR027417">
    <property type="entry name" value="P-loop_NTPase"/>
</dbReference>
<dbReference type="InterPro" id="IPR050763">
    <property type="entry name" value="ABC_transporter_ATP-binding"/>
</dbReference>
<evidence type="ECO:0000313" key="8">
    <source>
        <dbReference type="Proteomes" id="UP000002028"/>
    </source>
</evidence>
<keyword evidence="8" id="KW-1185">Reference proteome</keyword>
<accession>D2QRX9</accession>
<comment type="similarity">
    <text evidence="1">Belongs to the ABC transporter superfamily.</text>
</comment>
<dbReference type="Pfam" id="PF00005">
    <property type="entry name" value="ABC_tran"/>
    <property type="match status" value="1"/>
</dbReference>
<dbReference type="SUPFAM" id="SSF52540">
    <property type="entry name" value="P-loop containing nucleoside triphosphate hydrolases"/>
    <property type="match status" value="1"/>
</dbReference>
<evidence type="ECO:0000313" key="7">
    <source>
        <dbReference type="EMBL" id="ADB41561.1"/>
    </source>
</evidence>
<protein>
    <submittedName>
        <fullName evidence="7">ABC transporter related protein</fullName>
    </submittedName>
</protein>
<keyword evidence="4" id="KW-0547">Nucleotide-binding</keyword>
<dbReference type="HOGENOM" id="CLU_000604_1_2_10"/>